<dbReference type="SUPFAM" id="SSF54106">
    <property type="entry name" value="LysM domain"/>
    <property type="match status" value="1"/>
</dbReference>
<evidence type="ECO:0000256" key="4">
    <source>
        <dbReference type="ARBA" id="ARBA00040604"/>
    </source>
</evidence>
<sequence>MASALPTSLKKKSGQGNDLNIDDFLSLLPSFGKARAPDPDQGDDAGTASRRLSRSNSMRSGAGSPVRKTPSGCITYTVQANDTLRGVAVRFGMAPGEVLLLNKLSGSYVYPGQTLFVKDPESQEAVNYIPATAPDKRVSPRSSTADYVQSRLRQPSMSRVARRFAGPKIDPTLVSITPMPQNYLADLTLTPIEYFREDAVRLHCMYFTDGEGIIAGTLSMDTHLVTFLPDVSDLVRELGAQRFSFQLSMYSPLFRGEALRTRISSAYSPVSLRTTALAYPNGSLRHMATSHVSLDTEDLLLPRSQTAAPEFRPHHLDPAGRHHAHLQEDLRRTIRLLGEDSPYVIQAKATLGDPETDGGNLTEDEPDDSEDGQDTEDTANPDEALARLDAAQEKHEQAMTAAANVSLTAVSDQTEVASVVTPSKADSTSDSLATPATPASALEASAEQALPEPAPHGDAAASAEATASGGDAATAASASATAEAIVEAAASGQDTETSAVAGETAKAANVTAMLKTPAARPTRRRLRSNEDEDYPLYICLRQQLVFGEPPTAGTVAQYWLGVSRGRLEPAFQYLEHTTKVAVAHNNSWEVVEHEEMAPTEQQRLNMMLSVPKIKSKFLTPDMVEAVAQHLPSWQRLLDWKMIYSTYRDGISLGTLYKNADQHPGASLLFVRDTAGHIFGAYTPDTWHPSENKFYGSGKAFVFKLKPTIEMYKWTGANRYIMMGAHDNIVVGGGGGTFAIWIDGDFNRGSSQTCTAFNNPPLASGEQFEVHDVEVWAFNSM</sequence>
<proteinExistence type="inferred from homology"/>
<dbReference type="eggNOG" id="KOG2372">
    <property type="taxonomic scope" value="Eukaryota"/>
</dbReference>
<feature type="domain" description="LysM" evidence="6">
    <location>
        <begin position="74"/>
        <end position="117"/>
    </location>
</feature>
<keyword evidence="3" id="KW-0496">Mitochondrion</keyword>
<dbReference type="GeneID" id="5894670"/>
<feature type="compositionally biased region" description="Acidic residues" evidence="5">
    <location>
        <begin position="362"/>
        <end position="379"/>
    </location>
</feature>
<dbReference type="EMBL" id="CH991571">
    <property type="protein sequence ID" value="EDQ85701.1"/>
    <property type="molecule type" value="Genomic_DNA"/>
</dbReference>
<evidence type="ECO:0000313" key="9">
    <source>
        <dbReference type="Proteomes" id="UP000001357"/>
    </source>
</evidence>
<evidence type="ECO:0000259" key="7">
    <source>
        <dbReference type="PROSITE" id="PS51886"/>
    </source>
</evidence>
<dbReference type="PROSITE" id="PS51886">
    <property type="entry name" value="TLDC"/>
    <property type="match status" value="1"/>
</dbReference>
<dbReference type="CDD" id="cd00118">
    <property type="entry name" value="LysM"/>
    <property type="match status" value="1"/>
</dbReference>
<dbReference type="InterPro" id="IPR006571">
    <property type="entry name" value="TLDc_dom"/>
</dbReference>
<dbReference type="InterPro" id="IPR018392">
    <property type="entry name" value="LysM"/>
</dbReference>
<dbReference type="Pfam" id="PF07534">
    <property type="entry name" value="TLD"/>
    <property type="match status" value="1"/>
</dbReference>
<comment type="subcellular location">
    <subcellularLocation>
        <location evidence="1">Mitochondrion</location>
    </subcellularLocation>
</comment>
<feature type="region of interest" description="Disordered" evidence="5">
    <location>
        <begin position="32"/>
        <end position="72"/>
    </location>
</feature>
<organism evidence="8 9">
    <name type="scientific">Monosiga brevicollis</name>
    <name type="common">Choanoflagellate</name>
    <dbReference type="NCBI Taxonomy" id="81824"/>
    <lineage>
        <taxon>Eukaryota</taxon>
        <taxon>Choanoflagellata</taxon>
        <taxon>Craspedida</taxon>
        <taxon>Salpingoecidae</taxon>
        <taxon>Monosiga</taxon>
    </lineage>
</organism>
<evidence type="ECO:0000256" key="5">
    <source>
        <dbReference type="SAM" id="MobiDB-lite"/>
    </source>
</evidence>
<evidence type="ECO:0000256" key="1">
    <source>
        <dbReference type="ARBA" id="ARBA00004173"/>
    </source>
</evidence>
<reference evidence="8 9" key="1">
    <citation type="journal article" date="2008" name="Nature">
        <title>The genome of the choanoflagellate Monosiga brevicollis and the origin of metazoans.</title>
        <authorList>
            <consortium name="JGI Sequencing"/>
            <person name="King N."/>
            <person name="Westbrook M.J."/>
            <person name="Young S.L."/>
            <person name="Kuo A."/>
            <person name="Abedin M."/>
            <person name="Chapman J."/>
            <person name="Fairclough S."/>
            <person name="Hellsten U."/>
            <person name="Isogai Y."/>
            <person name="Letunic I."/>
            <person name="Marr M."/>
            <person name="Pincus D."/>
            <person name="Putnam N."/>
            <person name="Rokas A."/>
            <person name="Wright K.J."/>
            <person name="Zuzow R."/>
            <person name="Dirks W."/>
            <person name="Good M."/>
            <person name="Goodstein D."/>
            <person name="Lemons D."/>
            <person name="Li W."/>
            <person name="Lyons J.B."/>
            <person name="Morris A."/>
            <person name="Nichols S."/>
            <person name="Richter D.J."/>
            <person name="Salamov A."/>
            <person name="Bork P."/>
            <person name="Lim W.A."/>
            <person name="Manning G."/>
            <person name="Miller W.T."/>
            <person name="McGinnis W."/>
            <person name="Shapiro H."/>
            <person name="Tjian R."/>
            <person name="Grigoriev I.V."/>
            <person name="Rokhsar D."/>
        </authorList>
    </citation>
    <scope>NUCLEOTIDE SEQUENCE [LARGE SCALE GENOMIC DNA]</scope>
    <source>
        <strain evidence="9">MX1 / ATCC 50154</strain>
    </source>
</reference>
<keyword evidence="9" id="KW-1185">Reference proteome</keyword>
<dbReference type="GO" id="GO:0005634">
    <property type="term" value="C:nucleus"/>
    <property type="evidence" value="ECO:0000318"/>
    <property type="project" value="GO_Central"/>
</dbReference>
<feature type="compositionally biased region" description="Low complexity" evidence="5">
    <location>
        <begin position="438"/>
        <end position="451"/>
    </location>
</feature>
<dbReference type="Proteomes" id="UP000001357">
    <property type="component" value="Unassembled WGS sequence"/>
</dbReference>
<feature type="region of interest" description="Disordered" evidence="5">
    <location>
        <begin position="349"/>
        <end position="379"/>
    </location>
</feature>
<dbReference type="PANTHER" id="PTHR23354">
    <property type="entry name" value="NUCLEOLAR PROTEIN 7/ESTROGEN RECEPTOR COACTIVATOR-RELATED"/>
    <property type="match status" value="1"/>
</dbReference>
<evidence type="ECO:0000259" key="6">
    <source>
        <dbReference type="PROSITE" id="PS51782"/>
    </source>
</evidence>
<feature type="region of interest" description="Disordered" evidence="5">
    <location>
        <begin position="421"/>
        <end position="474"/>
    </location>
</feature>
<accession>A9V9N7</accession>
<feature type="compositionally biased region" description="Polar residues" evidence="5">
    <location>
        <begin position="421"/>
        <end position="434"/>
    </location>
</feature>
<gene>
    <name evidence="8" type="ORF">MONBRDRAFT_38712</name>
</gene>
<protein>
    <recommendedName>
        <fullName evidence="4">Oxidation resistance protein 1</fullName>
    </recommendedName>
</protein>
<feature type="compositionally biased region" description="Low complexity" evidence="5">
    <location>
        <begin position="459"/>
        <end position="474"/>
    </location>
</feature>
<dbReference type="InterPro" id="IPR036779">
    <property type="entry name" value="LysM_dom_sf"/>
</dbReference>
<name>A9V9N7_MONBE</name>
<dbReference type="OMA" id="VHEVELW"/>
<dbReference type="RefSeq" id="XP_001749416.1">
    <property type="nucleotide sequence ID" value="XM_001749364.1"/>
</dbReference>
<dbReference type="PANTHER" id="PTHR23354:SF62">
    <property type="entry name" value="MUSTARD, ISOFORM V"/>
    <property type="match status" value="1"/>
</dbReference>
<dbReference type="AlphaFoldDB" id="A9V9N7"/>
<dbReference type="Gene3D" id="3.10.350.10">
    <property type="entry name" value="LysM domain"/>
    <property type="match status" value="1"/>
</dbReference>
<dbReference type="FunCoup" id="A9V9N7">
    <property type="interactions" value="837"/>
</dbReference>
<feature type="domain" description="TLDc" evidence="7">
    <location>
        <begin position="616"/>
        <end position="778"/>
    </location>
</feature>
<dbReference type="InParanoid" id="A9V9N7"/>
<dbReference type="SMART" id="SM00584">
    <property type="entry name" value="TLDc"/>
    <property type="match status" value="1"/>
</dbReference>
<dbReference type="SMART" id="SM00257">
    <property type="entry name" value="LysM"/>
    <property type="match status" value="1"/>
</dbReference>
<dbReference type="Pfam" id="PF01476">
    <property type="entry name" value="LysM"/>
    <property type="match status" value="1"/>
</dbReference>
<dbReference type="KEGG" id="mbr:MONBRDRAFT_38712"/>
<dbReference type="GO" id="GO:0005739">
    <property type="term" value="C:mitochondrion"/>
    <property type="evidence" value="ECO:0007669"/>
    <property type="project" value="UniProtKB-SubCell"/>
</dbReference>
<evidence type="ECO:0000256" key="2">
    <source>
        <dbReference type="ARBA" id="ARBA00009540"/>
    </source>
</evidence>
<evidence type="ECO:0000313" key="8">
    <source>
        <dbReference type="EMBL" id="EDQ85701.1"/>
    </source>
</evidence>
<comment type="similarity">
    <text evidence="2">Belongs to the OXR1 family.</text>
</comment>
<dbReference type="GO" id="GO:0006979">
    <property type="term" value="P:response to oxidative stress"/>
    <property type="evidence" value="ECO:0000318"/>
    <property type="project" value="GO_Central"/>
</dbReference>
<dbReference type="PROSITE" id="PS51782">
    <property type="entry name" value="LYSM"/>
    <property type="match status" value="1"/>
</dbReference>
<evidence type="ECO:0000256" key="3">
    <source>
        <dbReference type="ARBA" id="ARBA00023128"/>
    </source>
</evidence>